<gene>
    <name evidence="1" type="ORF">B2A_12623</name>
</gene>
<dbReference type="EMBL" id="AUZZ01009108">
    <property type="protein sequence ID" value="EQD34881.1"/>
    <property type="molecule type" value="Genomic_DNA"/>
</dbReference>
<protein>
    <submittedName>
        <fullName evidence="1">Regulator of amino acid metabolism</fullName>
    </submittedName>
</protein>
<reference evidence="1" key="2">
    <citation type="journal article" date="2014" name="ISME J.">
        <title>Microbial stratification in low pH oxic and suboxic macroscopic growths along an acid mine drainage.</title>
        <authorList>
            <person name="Mendez-Garcia C."/>
            <person name="Mesa V."/>
            <person name="Sprenger R.R."/>
            <person name="Richter M."/>
            <person name="Diez M.S."/>
            <person name="Solano J."/>
            <person name="Bargiela R."/>
            <person name="Golyshina O.V."/>
            <person name="Manteca A."/>
            <person name="Ramos J.L."/>
            <person name="Gallego J.R."/>
            <person name="Llorente I."/>
            <person name="Martins Dos Santos V.A."/>
            <person name="Jensen O.N."/>
            <person name="Pelaez A.I."/>
            <person name="Sanchez J."/>
            <person name="Ferrer M."/>
        </authorList>
    </citation>
    <scope>NUCLEOTIDE SEQUENCE</scope>
</reference>
<name>T0YHG5_9ZZZZ</name>
<reference evidence="1" key="1">
    <citation type="submission" date="2013-08" db="EMBL/GenBank/DDBJ databases">
        <authorList>
            <person name="Mendez C."/>
            <person name="Richter M."/>
            <person name="Ferrer M."/>
            <person name="Sanchez J."/>
        </authorList>
    </citation>
    <scope>NUCLEOTIDE SEQUENCE</scope>
</reference>
<comment type="caution">
    <text evidence="1">The sequence shown here is derived from an EMBL/GenBank/DDBJ whole genome shotgun (WGS) entry which is preliminary data.</text>
</comment>
<sequence>MWIKLKSRFEKLPSQARVAQLMLALGLSVHKNVDGDYSIFCGEIQISPSQIGRTMNIDRRVVIET</sequence>
<proteinExistence type="predicted"/>
<dbReference type="AlphaFoldDB" id="T0YHG5"/>
<evidence type="ECO:0000313" key="1">
    <source>
        <dbReference type="EMBL" id="EQD34881.1"/>
    </source>
</evidence>
<accession>T0YHG5</accession>
<organism evidence="1">
    <name type="scientific">mine drainage metagenome</name>
    <dbReference type="NCBI Taxonomy" id="410659"/>
    <lineage>
        <taxon>unclassified sequences</taxon>
        <taxon>metagenomes</taxon>
        <taxon>ecological metagenomes</taxon>
    </lineage>
</organism>
<feature type="non-terminal residue" evidence="1">
    <location>
        <position position="65"/>
    </location>
</feature>